<name>A0A2S3H7N8_9POAL</name>
<dbReference type="Gramene" id="PAN17073">
    <property type="protein sequence ID" value="PAN17073"/>
    <property type="gene ID" value="PAHAL_3G104000"/>
</dbReference>
<dbReference type="Proteomes" id="UP000243499">
    <property type="component" value="Chromosome 3"/>
</dbReference>
<gene>
    <name evidence="2" type="ORF">PAHAL_3G104000</name>
</gene>
<dbReference type="EMBL" id="CM008048">
    <property type="protein sequence ID" value="PAN17073.2"/>
    <property type="molecule type" value="Genomic_DNA"/>
</dbReference>
<protein>
    <submittedName>
        <fullName evidence="2">Uncharacterized protein</fullName>
    </submittedName>
</protein>
<proteinExistence type="predicted"/>
<evidence type="ECO:0000256" key="1">
    <source>
        <dbReference type="SAM" id="MobiDB-lite"/>
    </source>
</evidence>
<feature type="compositionally biased region" description="Basic and acidic residues" evidence="1">
    <location>
        <begin position="24"/>
        <end position="35"/>
    </location>
</feature>
<evidence type="ECO:0000313" key="2">
    <source>
        <dbReference type="EMBL" id="PAN17073.2"/>
    </source>
</evidence>
<accession>A0A2S3H7N8</accession>
<sequence length="103" mass="11516">MGPFPTAARGRLRRGDTAGPARPGLRDGDSADRSVGRYSQGARGIPAIGCCRMRRRPQAPNLRRRRLPLGETSSKKITIRFNLQSCTDRDRRDLSESILPWNI</sequence>
<reference evidence="2" key="1">
    <citation type="submission" date="2018-04" db="EMBL/GenBank/DDBJ databases">
        <title>WGS assembly of Panicum hallii.</title>
        <authorList>
            <person name="Lovell J."/>
            <person name="Jenkins J."/>
            <person name="Lowry D."/>
            <person name="Mamidi S."/>
            <person name="Sreedasyam A."/>
            <person name="Weng X."/>
            <person name="Barry K."/>
            <person name="Bonette J."/>
            <person name="Campitelli B."/>
            <person name="Daum C."/>
            <person name="Gordon S."/>
            <person name="Gould B."/>
            <person name="Lipzen A."/>
            <person name="Macqueen A."/>
            <person name="Palacio-Mejia J."/>
            <person name="Plott C."/>
            <person name="Shakirov E."/>
            <person name="Shu S."/>
            <person name="Yoshinaga Y."/>
            <person name="Zane M."/>
            <person name="Rokhsar D."/>
            <person name="Grimwood J."/>
            <person name="Schmutz J."/>
            <person name="Juenger T."/>
        </authorList>
    </citation>
    <scope>NUCLEOTIDE SEQUENCE [LARGE SCALE GENOMIC DNA]</scope>
    <source>
        <strain evidence="2">FIL2</strain>
    </source>
</reference>
<organism evidence="2">
    <name type="scientific">Panicum hallii</name>
    <dbReference type="NCBI Taxonomy" id="206008"/>
    <lineage>
        <taxon>Eukaryota</taxon>
        <taxon>Viridiplantae</taxon>
        <taxon>Streptophyta</taxon>
        <taxon>Embryophyta</taxon>
        <taxon>Tracheophyta</taxon>
        <taxon>Spermatophyta</taxon>
        <taxon>Magnoliopsida</taxon>
        <taxon>Liliopsida</taxon>
        <taxon>Poales</taxon>
        <taxon>Poaceae</taxon>
        <taxon>PACMAD clade</taxon>
        <taxon>Panicoideae</taxon>
        <taxon>Panicodae</taxon>
        <taxon>Paniceae</taxon>
        <taxon>Panicinae</taxon>
        <taxon>Panicum</taxon>
        <taxon>Panicum sect. Panicum</taxon>
    </lineage>
</organism>
<feature type="region of interest" description="Disordered" evidence="1">
    <location>
        <begin position="1"/>
        <end position="40"/>
    </location>
</feature>
<dbReference type="AlphaFoldDB" id="A0A2S3H7N8"/>